<comment type="caution">
    <text evidence="1">The sequence shown here is derived from an EMBL/GenBank/DDBJ whole genome shotgun (WGS) entry which is preliminary data.</text>
</comment>
<proteinExistence type="predicted"/>
<protein>
    <submittedName>
        <fullName evidence="1">Uncharacterized protein</fullName>
    </submittedName>
</protein>
<name>A0A0F9ABV7_9ZZZZ</name>
<reference evidence="1" key="1">
    <citation type="journal article" date="2015" name="Nature">
        <title>Complex archaea that bridge the gap between prokaryotes and eukaryotes.</title>
        <authorList>
            <person name="Spang A."/>
            <person name="Saw J.H."/>
            <person name="Jorgensen S.L."/>
            <person name="Zaremba-Niedzwiedzka K."/>
            <person name="Martijn J."/>
            <person name="Lind A.E."/>
            <person name="van Eijk R."/>
            <person name="Schleper C."/>
            <person name="Guy L."/>
            <person name="Ettema T.J."/>
        </authorList>
    </citation>
    <scope>NUCLEOTIDE SEQUENCE</scope>
</reference>
<dbReference type="AlphaFoldDB" id="A0A0F9ABV7"/>
<feature type="non-terminal residue" evidence="1">
    <location>
        <position position="1"/>
    </location>
</feature>
<accession>A0A0F9ABV7</accession>
<sequence length="26" mass="3138">FRPIFELRAALYLVAFLQELYIHDKA</sequence>
<organism evidence="1">
    <name type="scientific">marine sediment metagenome</name>
    <dbReference type="NCBI Taxonomy" id="412755"/>
    <lineage>
        <taxon>unclassified sequences</taxon>
        <taxon>metagenomes</taxon>
        <taxon>ecological metagenomes</taxon>
    </lineage>
</organism>
<dbReference type="EMBL" id="LAZR01043452">
    <property type="protein sequence ID" value="KKL07039.1"/>
    <property type="molecule type" value="Genomic_DNA"/>
</dbReference>
<gene>
    <name evidence="1" type="ORF">LCGC14_2590000</name>
</gene>
<evidence type="ECO:0000313" key="1">
    <source>
        <dbReference type="EMBL" id="KKL07039.1"/>
    </source>
</evidence>